<dbReference type="eggNOG" id="COG5002">
    <property type="taxonomic scope" value="Bacteria"/>
</dbReference>
<dbReference type="InterPro" id="IPR003594">
    <property type="entry name" value="HATPase_dom"/>
</dbReference>
<dbReference type="CDD" id="cd00082">
    <property type="entry name" value="HisKA"/>
    <property type="match status" value="1"/>
</dbReference>
<dbReference type="InterPro" id="IPR000014">
    <property type="entry name" value="PAS"/>
</dbReference>
<name>A0A1B8RQP2_9CLOT</name>
<dbReference type="PROSITE" id="PS50109">
    <property type="entry name" value="HIS_KIN"/>
    <property type="match status" value="1"/>
</dbReference>
<dbReference type="SMART" id="SM00387">
    <property type="entry name" value="HATPase_c"/>
    <property type="match status" value="1"/>
</dbReference>
<evidence type="ECO:0000256" key="4">
    <source>
        <dbReference type="ARBA" id="ARBA00022679"/>
    </source>
</evidence>
<dbReference type="InterPro" id="IPR004358">
    <property type="entry name" value="Sig_transdc_His_kin-like_C"/>
</dbReference>
<dbReference type="RefSeq" id="WP_065254460.1">
    <property type="nucleotide sequence ID" value="NZ_CABJAZ010000004.1"/>
</dbReference>
<dbReference type="FunFam" id="3.30.565.10:FF:000037">
    <property type="entry name" value="Hybrid sensor histidine kinase/response regulator"/>
    <property type="match status" value="1"/>
</dbReference>
<evidence type="ECO:0000259" key="10">
    <source>
        <dbReference type="PROSITE" id="PS50109"/>
    </source>
</evidence>
<evidence type="ECO:0000256" key="6">
    <source>
        <dbReference type="ARBA" id="ARBA00022777"/>
    </source>
</evidence>
<dbReference type="PROSITE" id="PS50112">
    <property type="entry name" value="PAS"/>
    <property type="match status" value="1"/>
</dbReference>
<feature type="domain" description="PAS" evidence="11">
    <location>
        <begin position="395"/>
        <end position="450"/>
    </location>
</feature>
<feature type="transmembrane region" description="Helical" evidence="9">
    <location>
        <begin position="239"/>
        <end position="261"/>
    </location>
</feature>
<dbReference type="PRINTS" id="PR00344">
    <property type="entry name" value="BCTRLSENSOR"/>
</dbReference>
<keyword evidence="8" id="KW-0902">Two-component regulatory system</keyword>
<dbReference type="Gene3D" id="3.30.450.20">
    <property type="entry name" value="PAS domain"/>
    <property type="match status" value="1"/>
</dbReference>
<dbReference type="OrthoDB" id="9813394at2"/>
<keyword evidence="3" id="KW-0597">Phosphoprotein</keyword>
<dbReference type="GO" id="GO:0000155">
    <property type="term" value="F:phosphorelay sensor kinase activity"/>
    <property type="evidence" value="ECO:0007669"/>
    <property type="project" value="InterPro"/>
</dbReference>
<evidence type="ECO:0000313" key="12">
    <source>
        <dbReference type="EMBL" id="OBY11142.1"/>
    </source>
</evidence>
<feature type="transmembrane region" description="Helical" evidence="9">
    <location>
        <begin position="112"/>
        <end position="131"/>
    </location>
</feature>
<dbReference type="NCBIfam" id="TIGR00229">
    <property type="entry name" value="sensory_box"/>
    <property type="match status" value="1"/>
</dbReference>
<dbReference type="PANTHER" id="PTHR43547:SF2">
    <property type="entry name" value="HYBRID SIGNAL TRANSDUCTION HISTIDINE KINASE C"/>
    <property type="match status" value="1"/>
</dbReference>
<keyword evidence="7" id="KW-0067">ATP-binding</keyword>
<dbReference type="Gene3D" id="1.10.287.130">
    <property type="match status" value="1"/>
</dbReference>
<feature type="transmembrane region" description="Helical" evidence="9">
    <location>
        <begin position="178"/>
        <end position="197"/>
    </location>
</feature>
<keyword evidence="9" id="KW-0472">Membrane</keyword>
<feature type="domain" description="Histidine kinase" evidence="10">
    <location>
        <begin position="529"/>
        <end position="751"/>
    </location>
</feature>
<organism evidence="12 13">
    <name type="scientific">Clostridium paraputrificum</name>
    <dbReference type="NCBI Taxonomy" id="29363"/>
    <lineage>
        <taxon>Bacteria</taxon>
        <taxon>Bacillati</taxon>
        <taxon>Bacillota</taxon>
        <taxon>Clostridia</taxon>
        <taxon>Eubacteriales</taxon>
        <taxon>Clostridiaceae</taxon>
        <taxon>Clostridium</taxon>
    </lineage>
</organism>
<dbReference type="SUPFAM" id="SSF55874">
    <property type="entry name" value="ATPase domain of HSP90 chaperone/DNA topoisomerase II/histidine kinase"/>
    <property type="match status" value="1"/>
</dbReference>
<dbReference type="InterPro" id="IPR035965">
    <property type="entry name" value="PAS-like_dom_sf"/>
</dbReference>
<keyword evidence="4" id="KW-0808">Transferase</keyword>
<evidence type="ECO:0000256" key="1">
    <source>
        <dbReference type="ARBA" id="ARBA00000085"/>
    </source>
</evidence>
<comment type="caution">
    <text evidence="12">The sequence shown here is derived from an EMBL/GenBank/DDBJ whole genome shotgun (WGS) entry which is preliminary data.</text>
</comment>
<dbReference type="AlphaFoldDB" id="A0A1B8RQP2"/>
<dbReference type="EMBL" id="MAPZ01000016">
    <property type="protein sequence ID" value="OBY11142.1"/>
    <property type="molecule type" value="Genomic_DNA"/>
</dbReference>
<keyword evidence="6" id="KW-0418">Kinase</keyword>
<evidence type="ECO:0000256" key="5">
    <source>
        <dbReference type="ARBA" id="ARBA00022741"/>
    </source>
</evidence>
<accession>A0A1B8RQP2</accession>
<dbReference type="Pfam" id="PF02518">
    <property type="entry name" value="HATPase_c"/>
    <property type="match status" value="1"/>
</dbReference>
<gene>
    <name evidence="12" type="ORF">CP373A1_06510</name>
</gene>
<keyword evidence="9" id="KW-0812">Transmembrane</keyword>
<dbReference type="Proteomes" id="UP000092714">
    <property type="component" value="Unassembled WGS sequence"/>
</dbReference>
<feature type="transmembrane region" description="Helical" evidence="9">
    <location>
        <begin position="58"/>
        <end position="75"/>
    </location>
</feature>
<keyword evidence="5" id="KW-0547">Nucleotide-binding</keyword>
<evidence type="ECO:0000256" key="3">
    <source>
        <dbReference type="ARBA" id="ARBA00022553"/>
    </source>
</evidence>
<feature type="transmembrane region" description="Helical" evidence="9">
    <location>
        <begin position="143"/>
        <end position="163"/>
    </location>
</feature>
<dbReference type="InterPro" id="IPR003661">
    <property type="entry name" value="HisK_dim/P_dom"/>
</dbReference>
<dbReference type="SMART" id="SM00388">
    <property type="entry name" value="HisKA"/>
    <property type="match status" value="1"/>
</dbReference>
<proteinExistence type="predicted"/>
<dbReference type="SUPFAM" id="SSF55785">
    <property type="entry name" value="PYP-like sensor domain (PAS domain)"/>
    <property type="match status" value="1"/>
</dbReference>
<evidence type="ECO:0000313" key="13">
    <source>
        <dbReference type="Proteomes" id="UP000092714"/>
    </source>
</evidence>
<feature type="transmembrane region" description="Helical" evidence="9">
    <location>
        <begin position="206"/>
        <end position="227"/>
    </location>
</feature>
<dbReference type="Gene3D" id="3.30.565.10">
    <property type="entry name" value="Histidine kinase-like ATPase, C-terminal domain"/>
    <property type="match status" value="1"/>
</dbReference>
<dbReference type="PANTHER" id="PTHR43547">
    <property type="entry name" value="TWO-COMPONENT HISTIDINE KINASE"/>
    <property type="match status" value="1"/>
</dbReference>
<comment type="catalytic activity">
    <reaction evidence="1">
        <text>ATP + protein L-histidine = ADP + protein N-phospho-L-histidine.</text>
        <dbReference type="EC" id="2.7.13.3"/>
    </reaction>
</comment>
<dbReference type="InterPro" id="IPR036890">
    <property type="entry name" value="HATPase_C_sf"/>
</dbReference>
<keyword evidence="13" id="KW-1185">Reference proteome</keyword>
<feature type="transmembrane region" description="Helical" evidence="9">
    <location>
        <begin position="16"/>
        <end position="38"/>
    </location>
</feature>
<dbReference type="EC" id="2.7.13.3" evidence="2"/>
<dbReference type="Pfam" id="PF00512">
    <property type="entry name" value="HisKA"/>
    <property type="match status" value="1"/>
</dbReference>
<dbReference type="InterPro" id="IPR036097">
    <property type="entry name" value="HisK_dim/P_sf"/>
</dbReference>
<dbReference type="GO" id="GO:0005524">
    <property type="term" value="F:ATP binding"/>
    <property type="evidence" value="ECO:0007669"/>
    <property type="project" value="UniProtKB-KW"/>
</dbReference>
<protein>
    <recommendedName>
        <fullName evidence="2">histidine kinase</fullName>
        <ecNumber evidence="2">2.7.13.3</ecNumber>
    </recommendedName>
</protein>
<dbReference type="SMART" id="SM00091">
    <property type="entry name" value="PAS"/>
    <property type="match status" value="1"/>
</dbReference>
<dbReference type="CDD" id="cd00130">
    <property type="entry name" value="PAS"/>
    <property type="match status" value="1"/>
</dbReference>
<evidence type="ECO:0000256" key="7">
    <source>
        <dbReference type="ARBA" id="ARBA00022840"/>
    </source>
</evidence>
<evidence type="ECO:0000256" key="9">
    <source>
        <dbReference type="SAM" id="Phobius"/>
    </source>
</evidence>
<evidence type="ECO:0000259" key="11">
    <source>
        <dbReference type="PROSITE" id="PS50112"/>
    </source>
</evidence>
<dbReference type="SUPFAM" id="SSF47384">
    <property type="entry name" value="Homodimeric domain of signal transducing histidine kinase"/>
    <property type="match status" value="1"/>
</dbReference>
<dbReference type="InterPro" id="IPR005467">
    <property type="entry name" value="His_kinase_dom"/>
</dbReference>
<reference evidence="12 13" key="1">
    <citation type="submission" date="2016-06" db="EMBL/GenBank/DDBJ databases">
        <authorList>
            <person name="Kjaerup R.B."/>
            <person name="Dalgaard T.S."/>
            <person name="Juul-Madsen H.R."/>
        </authorList>
    </citation>
    <scope>NUCLEOTIDE SEQUENCE [LARGE SCALE GENOMIC DNA]</scope>
    <source>
        <strain evidence="12 13">373-A1</strain>
    </source>
</reference>
<sequence>MFLDEVRYKDNIGVKWTIYSIIFTIISFNFVAILTLFFGNAKVIEESNIESLIINGDIILAIFSLICCYTFYYIYKEDDIFIISQVYTMMTIEFVIINTFGNYWGIEMRDRYITIIAIYLYEGFLLSYIVYKKNILFKYILNNKLLSCILVSLLSVSIMFGKIGEVVSYEDIVSERMFFYLVWGLILFHFILVFILFKNSIKTKRIIYSIFGASINIVTIKNLYIFILHNKYPDNVKMLGYILTFMAFLVIIIGLFFEMIFRIRESEKLRLNLNVFYAANEKNLHSNILVYNENYKIVYANELARGIINEGATIEDQYNRLEKNSIFNINKEISENIKKILEEKGSYLNIMYFSNLKKYYEVHLQKVVTDDSKWIIGSFIDKTDECEVIGKLKISENRLKSVAENILDFIITIDISGIVTFANTSAIESLGVKVEEIIGHRYGEFFKKDNGDTFVIDNIKNSEIIKHKILCNNGDSLRVESVFRRINSEFEGYVVISRSLEMKEELKSLRVKYNEIKEYDRIRAEFFANLSHEVRTPINIIYSCLQLLNNQKDNGYESLAKYYIKYEKTISQNAFRLLRLVNNLIDISKLDTGAMQIKVKNIDIISLIENITLSTVPYVEEKKINIMFDTSIEELIVGCDPEKIERVMLNLISNSVKFTPKGGEIFVDIQVDETWVYVRVKDTGIGIPMHLKDVIFERFVQSNKSFSREREGSGIGLALVKDIINKHNGEVMLEDSSEMGSTFLFKIPNLVMDDVWNDDDNRAAETAIQEKINIEFSDIYDR</sequence>
<evidence type="ECO:0000256" key="2">
    <source>
        <dbReference type="ARBA" id="ARBA00012438"/>
    </source>
</evidence>
<evidence type="ECO:0000256" key="8">
    <source>
        <dbReference type="ARBA" id="ARBA00023012"/>
    </source>
</evidence>
<keyword evidence="9" id="KW-1133">Transmembrane helix</keyword>